<organism evidence="3 4">
    <name type="scientific">Podospora didyma</name>
    <dbReference type="NCBI Taxonomy" id="330526"/>
    <lineage>
        <taxon>Eukaryota</taxon>
        <taxon>Fungi</taxon>
        <taxon>Dikarya</taxon>
        <taxon>Ascomycota</taxon>
        <taxon>Pezizomycotina</taxon>
        <taxon>Sordariomycetes</taxon>
        <taxon>Sordariomycetidae</taxon>
        <taxon>Sordariales</taxon>
        <taxon>Podosporaceae</taxon>
        <taxon>Podospora</taxon>
    </lineage>
</organism>
<reference evidence="3" key="2">
    <citation type="submission" date="2023-06" db="EMBL/GenBank/DDBJ databases">
        <authorList>
            <consortium name="Lawrence Berkeley National Laboratory"/>
            <person name="Haridas S."/>
            <person name="Hensen N."/>
            <person name="Bonometti L."/>
            <person name="Westerberg I."/>
            <person name="Brannstrom I.O."/>
            <person name="Guillou S."/>
            <person name="Cros-Aarteil S."/>
            <person name="Calhoun S."/>
            <person name="Kuo A."/>
            <person name="Mondo S."/>
            <person name="Pangilinan J."/>
            <person name="Riley R."/>
            <person name="LaButti K."/>
            <person name="Andreopoulos B."/>
            <person name="Lipzen A."/>
            <person name="Chen C."/>
            <person name="Yanf M."/>
            <person name="Daum C."/>
            <person name="Ng V."/>
            <person name="Clum A."/>
            <person name="Steindorff A."/>
            <person name="Ohm R."/>
            <person name="Martin F."/>
            <person name="Silar P."/>
            <person name="Natvig D."/>
            <person name="Lalanne C."/>
            <person name="Gautier V."/>
            <person name="Ament-velasquez S.L."/>
            <person name="Kruys A."/>
            <person name="Hutchinson M.I."/>
            <person name="Powell A.J."/>
            <person name="Barry K."/>
            <person name="Miller A.N."/>
            <person name="Grigoriev I.V."/>
            <person name="Debuchy R."/>
            <person name="Gladieux P."/>
            <person name="Thoren M.H."/>
            <person name="Johannesson H."/>
        </authorList>
    </citation>
    <scope>NUCLEOTIDE SEQUENCE</scope>
    <source>
        <strain evidence="3">CBS 232.78</strain>
    </source>
</reference>
<dbReference type="InterPro" id="IPR036291">
    <property type="entry name" value="NAD(P)-bd_dom_sf"/>
</dbReference>
<evidence type="ECO:0000313" key="4">
    <source>
        <dbReference type="Proteomes" id="UP001285441"/>
    </source>
</evidence>
<dbReference type="PANTHER" id="PTHR43669:SF3">
    <property type="entry name" value="ALCOHOL DEHYDROGENASE, PUTATIVE (AFU_ORTHOLOGUE AFUA_3G03445)-RELATED"/>
    <property type="match status" value="1"/>
</dbReference>
<dbReference type="CDD" id="cd05233">
    <property type="entry name" value="SDR_c"/>
    <property type="match status" value="1"/>
</dbReference>
<evidence type="ECO:0000313" key="3">
    <source>
        <dbReference type="EMBL" id="KAK3367773.1"/>
    </source>
</evidence>
<keyword evidence="4" id="KW-1185">Reference proteome</keyword>
<evidence type="ECO:0000256" key="1">
    <source>
        <dbReference type="ARBA" id="ARBA00006484"/>
    </source>
</evidence>
<dbReference type="AlphaFoldDB" id="A0AAE0K0E7"/>
<evidence type="ECO:0000256" key="2">
    <source>
        <dbReference type="ARBA" id="ARBA00023002"/>
    </source>
</evidence>
<gene>
    <name evidence="3" type="ORF">B0H63DRAFT_405091</name>
</gene>
<reference evidence="3" key="1">
    <citation type="journal article" date="2023" name="Mol. Phylogenet. Evol.">
        <title>Genome-scale phylogeny and comparative genomics of the fungal order Sordariales.</title>
        <authorList>
            <person name="Hensen N."/>
            <person name="Bonometti L."/>
            <person name="Westerberg I."/>
            <person name="Brannstrom I.O."/>
            <person name="Guillou S."/>
            <person name="Cros-Aarteil S."/>
            <person name="Calhoun S."/>
            <person name="Haridas S."/>
            <person name="Kuo A."/>
            <person name="Mondo S."/>
            <person name="Pangilinan J."/>
            <person name="Riley R."/>
            <person name="LaButti K."/>
            <person name="Andreopoulos B."/>
            <person name="Lipzen A."/>
            <person name="Chen C."/>
            <person name="Yan M."/>
            <person name="Daum C."/>
            <person name="Ng V."/>
            <person name="Clum A."/>
            <person name="Steindorff A."/>
            <person name="Ohm R.A."/>
            <person name="Martin F."/>
            <person name="Silar P."/>
            <person name="Natvig D.O."/>
            <person name="Lalanne C."/>
            <person name="Gautier V."/>
            <person name="Ament-Velasquez S.L."/>
            <person name="Kruys A."/>
            <person name="Hutchinson M.I."/>
            <person name="Powell A.J."/>
            <person name="Barry K."/>
            <person name="Miller A.N."/>
            <person name="Grigoriev I.V."/>
            <person name="Debuchy R."/>
            <person name="Gladieux P."/>
            <person name="Hiltunen Thoren M."/>
            <person name="Johannesson H."/>
        </authorList>
    </citation>
    <scope>NUCLEOTIDE SEQUENCE</scope>
    <source>
        <strain evidence="3">CBS 232.78</strain>
    </source>
</reference>
<dbReference type="Proteomes" id="UP001285441">
    <property type="component" value="Unassembled WGS sequence"/>
</dbReference>
<sequence>MSSNRTILVIGSGPGIGRSISTLFASKRYNNVVLIGRRAEQLKLEQAAVEAASPTVSVKIYAVDATDTAALLAALDDAEAAFGKPEVIFCNAARVLPSALLEHDVKDIEYDFKINVSALYVLAQRYIPDLITLAKTDPSAQPAFIVTSSLLPQHPYPPFFALSLVKAAQRNLMQSLAETYAGQGVHIGVIVVGGPVSPDHEAWNPENIAAKTWEWFLRAKEEPSFEVLI</sequence>
<dbReference type="PANTHER" id="PTHR43669">
    <property type="entry name" value="5-KETO-D-GLUCONATE 5-REDUCTASE"/>
    <property type="match status" value="1"/>
</dbReference>
<proteinExistence type="inferred from homology"/>
<dbReference type="GO" id="GO:0016491">
    <property type="term" value="F:oxidoreductase activity"/>
    <property type="evidence" value="ECO:0007669"/>
    <property type="project" value="UniProtKB-KW"/>
</dbReference>
<dbReference type="Pfam" id="PF00106">
    <property type="entry name" value="adh_short"/>
    <property type="match status" value="1"/>
</dbReference>
<protein>
    <submittedName>
        <fullName evidence="3">Uncharacterized protein</fullName>
    </submittedName>
</protein>
<dbReference type="Gene3D" id="3.40.50.720">
    <property type="entry name" value="NAD(P)-binding Rossmann-like Domain"/>
    <property type="match status" value="1"/>
</dbReference>
<dbReference type="SUPFAM" id="SSF51735">
    <property type="entry name" value="NAD(P)-binding Rossmann-fold domains"/>
    <property type="match status" value="1"/>
</dbReference>
<keyword evidence="2" id="KW-0560">Oxidoreductase</keyword>
<comment type="similarity">
    <text evidence="1">Belongs to the short-chain dehydrogenases/reductases (SDR) family.</text>
</comment>
<comment type="caution">
    <text evidence="3">The sequence shown here is derived from an EMBL/GenBank/DDBJ whole genome shotgun (WGS) entry which is preliminary data.</text>
</comment>
<accession>A0AAE0K0E7</accession>
<name>A0AAE0K0E7_9PEZI</name>
<dbReference type="InterPro" id="IPR002347">
    <property type="entry name" value="SDR_fam"/>
</dbReference>
<dbReference type="EMBL" id="JAULSW010000011">
    <property type="protein sequence ID" value="KAK3367773.1"/>
    <property type="molecule type" value="Genomic_DNA"/>
</dbReference>